<organism evidence="1">
    <name type="scientific">Siphoviridae sp. ctLqe90</name>
    <dbReference type="NCBI Taxonomy" id="2825456"/>
    <lineage>
        <taxon>Viruses</taxon>
        <taxon>Duplodnaviria</taxon>
        <taxon>Heunggongvirae</taxon>
        <taxon>Uroviricota</taxon>
        <taxon>Caudoviricetes</taxon>
    </lineage>
</organism>
<keyword evidence="1" id="KW-0540">Nuclease</keyword>
<keyword evidence="1" id="KW-0378">Hydrolase</keyword>
<evidence type="ECO:0000313" key="1">
    <source>
        <dbReference type="EMBL" id="DAE13328.1"/>
    </source>
</evidence>
<keyword evidence="1" id="KW-0255">Endonuclease</keyword>
<proteinExistence type="predicted"/>
<dbReference type="GO" id="GO:0004519">
    <property type="term" value="F:endonuclease activity"/>
    <property type="evidence" value="ECO:0007669"/>
    <property type="project" value="UniProtKB-KW"/>
</dbReference>
<protein>
    <submittedName>
        <fullName evidence="1">DNA mismatch endonuclease</fullName>
    </submittedName>
</protein>
<dbReference type="EMBL" id="BK015564">
    <property type="protein sequence ID" value="DAE13328.1"/>
    <property type="molecule type" value="Genomic_DNA"/>
</dbReference>
<accession>A0A8S5Q2U7</accession>
<reference evidence="1" key="1">
    <citation type="journal article" date="2021" name="Proc. Natl. Acad. Sci. U.S.A.">
        <title>A Catalog of Tens of Thousands of Viruses from Human Metagenomes Reveals Hidden Associations with Chronic Diseases.</title>
        <authorList>
            <person name="Tisza M.J."/>
            <person name="Buck C.B."/>
        </authorList>
    </citation>
    <scope>NUCLEOTIDE SEQUENCE</scope>
    <source>
        <strain evidence="1">CtLqe90</strain>
    </source>
</reference>
<dbReference type="Gene3D" id="3.40.960.10">
    <property type="entry name" value="VSR Endonuclease"/>
    <property type="match status" value="1"/>
</dbReference>
<sequence>MENPAQSPEIQKKIRRTFFKNGSTRTSKQQKEIFDILKEEYGEEVSLNFPCGIYSLDCFLNFSNCKIDIEYDGWYWHKFIKNHDKSRDDFVNKQGIKIIRIKAGRTIPAKEELLFLINKAINEDLFYYEKIYPEWEQNIKKEEKDC</sequence>
<name>A0A8S5Q2U7_9CAUD</name>